<comment type="similarity">
    <text evidence="1">Belongs to the bacterial solute-binding protein 5 family.</text>
</comment>
<name>A0A2R6AVH9_9ARCH</name>
<feature type="domain" description="Solute-binding protein family 5" evidence="6">
    <location>
        <begin position="126"/>
        <end position="585"/>
    </location>
</feature>
<dbReference type="EMBL" id="NEXE01000064">
    <property type="protein sequence ID" value="PSN90333.1"/>
    <property type="molecule type" value="Genomic_DNA"/>
</dbReference>
<keyword evidence="3" id="KW-0732">Signal</keyword>
<dbReference type="Proteomes" id="UP000240322">
    <property type="component" value="Unassembled WGS sequence"/>
</dbReference>
<accession>A0A2R6AVH9</accession>
<evidence type="ECO:0000259" key="6">
    <source>
        <dbReference type="Pfam" id="PF00496"/>
    </source>
</evidence>
<keyword evidence="5" id="KW-0812">Transmembrane</keyword>
<dbReference type="InterPro" id="IPR039424">
    <property type="entry name" value="SBP_5"/>
</dbReference>
<evidence type="ECO:0000256" key="5">
    <source>
        <dbReference type="SAM" id="Phobius"/>
    </source>
</evidence>
<dbReference type="PANTHER" id="PTHR30290">
    <property type="entry name" value="PERIPLASMIC BINDING COMPONENT OF ABC TRANSPORTER"/>
    <property type="match status" value="1"/>
</dbReference>
<dbReference type="GO" id="GO:1904680">
    <property type="term" value="F:peptide transmembrane transporter activity"/>
    <property type="evidence" value="ECO:0007669"/>
    <property type="project" value="TreeGrafter"/>
</dbReference>
<evidence type="ECO:0000256" key="1">
    <source>
        <dbReference type="ARBA" id="ARBA00005695"/>
    </source>
</evidence>
<dbReference type="SUPFAM" id="SSF53850">
    <property type="entry name" value="Periplasmic binding protein-like II"/>
    <property type="match status" value="1"/>
</dbReference>
<keyword evidence="5" id="KW-1133">Transmembrane helix</keyword>
<evidence type="ECO:0000313" key="7">
    <source>
        <dbReference type="EMBL" id="PSN90333.1"/>
    </source>
</evidence>
<dbReference type="GO" id="GO:0015833">
    <property type="term" value="P:peptide transport"/>
    <property type="evidence" value="ECO:0007669"/>
    <property type="project" value="TreeGrafter"/>
</dbReference>
<dbReference type="Gene3D" id="3.10.105.10">
    <property type="entry name" value="Dipeptide-binding Protein, Domain 3"/>
    <property type="match status" value="1"/>
</dbReference>
<dbReference type="AlphaFoldDB" id="A0A2R6AVH9"/>
<dbReference type="InterPro" id="IPR000914">
    <property type="entry name" value="SBP_5_dom"/>
</dbReference>
<feature type="transmembrane region" description="Helical" evidence="5">
    <location>
        <begin position="9"/>
        <end position="29"/>
    </location>
</feature>
<dbReference type="Gene3D" id="3.40.190.10">
    <property type="entry name" value="Periplasmic binding protein-like II"/>
    <property type="match status" value="1"/>
</dbReference>
<evidence type="ECO:0000256" key="4">
    <source>
        <dbReference type="SAM" id="MobiDB-lite"/>
    </source>
</evidence>
<dbReference type="PANTHER" id="PTHR30290:SF9">
    <property type="entry name" value="OLIGOPEPTIDE-BINDING PROTEIN APPA"/>
    <property type="match status" value="1"/>
</dbReference>
<evidence type="ECO:0000256" key="2">
    <source>
        <dbReference type="ARBA" id="ARBA00022448"/>
    </source>
</evidence>
<proteinExistence type="inferred from homology"/>
<gene>
    <name evidence="7" type="ORF">B9Q03_07110</name>
</gene>
<feature type="region of interest" description="Disordered" evidence="4">
    <location>
        <begin position="33"/>
        <end position="80"/>
    </location>
</feature>
<keyword evidence="2" id="KW-0813">Transport</keyword>
<sequence>MNKGISTRIVAAILVVLIVGVGVGVILTLHHTGSGVSSSQTSPAASNSTLTSTLTATSTVTTTSTSTTTPPTVGPPNRSVLVDDSWSETGTIDALDPATGFNVPDQPIFNVVFQELVEFNGSNYMQVVPVLASNYTVLNNHETYVFTLRPNVTFSNGDPLNAYDVWFSFVRELYLGQAVGSSNYAQLTFNPENVSVTGMTTPWGLLHAVQAATGLPVTTNYKLASQVLNQMLSNFNPENATIQRVMDYQDQAYVVLGPDTFEVNLLHPYNFFLLDIAQWWGAVVDPAYVDAHGGVANNTVNTYFDANGGPGTGPYYIKSVGVGYSDVVLQANPTYWALKYTNVPLPAQPAHIPTVIVNYQLTTNQLIEDFATNRAQISYLPIRYASQVYDSYVYRNIYTFNQVFRNLGLSTGFFYLSMNTQLYPTNNTDFRLAIEHAVNYTELLYSSYAFNGTLYGTNYLGPLTPIFQQYYNPNHLPLYSYNTSLAIYYLNRSGQEEHFSVTLPNGSVIGDPSAPPLGPITIVYEVPLTSIAQTQLTIIQQDLSAIGLSVGFRGVTGSVFYGFSTPQSTPNFVYYQWYPDWPDPFLQILAPALTTTSYLPAWVNLTTINSIMQTLPFLTNTTQQIQLTAYLYNITYNYAPYVWMPDPDNTLFVQPYLHGFVFNLYIFFWYNTMSY</sequence>
<evidence type="ECO:0000313" key="8">
    <source>
        <dbReference type="Proteomes" id="UP000240322"/>
    </source>
</evidence>
<comment type="caution">
    <text evidence="7">The sequence shown here is derived from an EMBL/GenBank/DDBJ whole genome shotgun (WGS) entry which is preliminary data.</text>
</comment>
<feature type="compositionally biased region" description="Low complexity" evidence="4">
    <location>
        <begin position="33"/>
        <end position="71"/>
    </location>
</feature>
<evidence type="ECO:0000256" key="3">
    <source>
        <dbReference type="ARBA" id="ARBA00022729"/>
    </source>
</evidence>
<keyword evidence="5" id="KW-0472">Membrane</keyword>
<organism evidence="7 8">
    <name type="scientific">Candidatus Marsarchaeota G2 archaeon OSP_D</name>
    <dbReference type="NCBI Taxonomy" id="1978157"/>
    <lineage>
        <taxon>Archaea</taxon>
        <taxon>Candidatus Marsarchaeota</taxon>
        <taxon>Candidatus Marsarchaeota group 2</taxon>
    </lineage>
</organism>
<dbReference type="Pfam" id="PF00496">
    <property type="entry name" value="SBP_bac_5"/>
    <property type="match status" value="1"/>
</dbReference>
<reference evidence="7 8" key="1">
    <citation type="submission" date="2017-04" db="EMBL/GenBank/DDBJ databases">
        <title>Novel microbial lineages endemic to geothermal iron-oxide mats fill important gaps in the evolutionary history of Archaea.</title>
        <authorList>
            <person name="Jay Z.J."/>
            <person name="Beam J.P."/>
            <person name="Dlakic M."/>
            <person name="Rusch D.B."/>
            <person name="Kozubal M.A."/>
            <person name="Inskeep W.P."/>
        </authorList>
    </citation>
    <scope>NUCLEOTIDE SEQUENCE [LARGE SCALE GENOMIC DNA]</scope>
    <source>
        <strain evidence="7">OSP_D</strain>
    </source>
</reference>
<protein>
    <recommendedName>
        <fullName evidence="6">Solute-binding protein family 5 domain-containing protein</fullName>
    </recommendedName>
</protein>